<dbReference type="FunFam" id="3.40.50.2300:FF:000346">
    <property type="entry name" value="Diguanylate cyclase response regulator"/>
    <property type="match status" value="1"/>
</dbReference>
<dbReference type="PROSITE" id="PS50110">
    <property type="entry name" value="RESPONSE_REGULATORY"/>
    <property type="match status" value="1"/>
</dbReference>
<dbReference type="InterPro" id="IPR050469">
    <property type="entry name" value="Diguanylate_Cyclase"/>
</dbReference>
<dbReference type="GO" id="GO:0052621">
    <property type="term" value="F:diguanylate cyclase activity"/>
    <property type="evidence" value="ECO:0007669"/>
    <property type="project" value="UniProtKB-EC"/>
</dbReference>
<sequence>MTHAQQDVATRLKNHFSVRVINEAHYMAECWHDSQRATWTPDTARNLQQAAGRLQRYAERYEQREHQEIAAQVLQVMQQVASDQGRLTTATIEVLDLLMQRLCEARLQLASDQAMPDAEQVRTRSKPLYLALDDRGQAELLATQLAFYGMQAQVLHDAAGLREAFGKRYPLALIMDVDFVAEGQGLVLVAEVQSRAEARVPVVFFSSDRADAMIRLAAVRIGGEAFLQGELEAPAILEVIETTVVPGMREPSRVLVVDDSRAQSMLTARVLNSAVIMTRTVHNPTLALRELDEFNPDLVILDMYMPECSGPELARMIRQCDRFDSIPIIYQSAEEDLDKQLWAMQQGADDFLTKPVRPNVLIATVRNRVARARGLKARMVRDSLTGLYNHTHIQQLLEESHERARRLSRRLSVVMLDIDHFKQVNDTHGHPLGDRVIKSLAMLLKQRLRKSDMIGRYGGEEFVLILPDADGIQAAAVVNELLERFRHMDFQGVSGAFSCSFSAGVAECRPDQDQPALDWITLADQALYSAKSRGRNQVVIA</sequence>
<dbReference type="SUPFAM" id="SSF55073">
    <property type="entry name" value="Nucleotide cyclase"/>
    <property type="match status" value="1"/>
</dbReference>
<dbReference type="EC" id="2.7.7.65" evidence="3"/>
<comment type="cofactor">
    <cofactor evidence="1">
        <name>Mg(2+)</name>
        <dbReference type="ChEBI" id="CHEBI:18420"/>
    </cofactor>
</comment>
<dbReference type="CDD" id="cd01949">
    <property type="entry name" value="GGDEF"/>
    <property type="match status" value="1"/>
</dbReference>
<accession>A0A4R6TZE7</accession>
<reference evidence="8 9" key="1">
    <citation type="submission" date="2019-03" db="EMBL/GenBank/DDBJ databases">
        <title>Genomic Encyclopedia of Type Strains, Phase IV (KMG-IV): sequencing the most valuable type-strain genomes for metagenomic binning, comparative biology and taxonomic classification.</title>
        <authorList>
            <person name="Goeker M."/>
        </authorList>
    </citation>
    <scope>NUCLEOTIDE SEQUENCE [LARGE SCALE GENOMIC DNA]</scope>
    <source>
        <strain evidence="8 9">DSM 28679</strain>
    </source>
</reference>
<evidence type="ECO:0000259" key="7">
    <source>
        <dbReference type="PROSITE" id="PS50887"/>
    </source>
</evidence>
<dbReference type="NCBIfam" id="TIGR00254">
    <property type="entry name" value="GGDEF"/>
    <property type="match status" value="1"/>
</dbReference>
<organism evidence="8 9">
    <name type="scientific">Thiopseudomonas denitrificans</name>
    <dbReference type="NCBI Taxonomy" id="1501432"/>
    <lineage>
        <taxon>Bacteria</taxon>
        <taxon>Pseudomonadati</taxon>
        <taxon>Pseudomonadota</taxon>
        <taxon>Gammaproteobacteria</taxon>
        <taxon>Pseudomonadales</taxon>
        <taxon>Pseudomonadaceae</taxon>
        <taxon>Thiopseudomonas</taxon>
    </lineage>
</organism>
<keyword evidence="9" id="KW-1185">Reference proteome</keyword>
<dbReference type="InterPro" id="IPR011006">
    <property type="entry name" value="CheY-like_superfamily"/>
</dbReference>
<feature type="modified residue" description="4-aspartylphosphate" evidence="5">
    <location>
        <position position="302"/>
    </location>
</feature>
<evidence type="ECO:0000256" key="4">
    <source>
        <dbReference type="ARBA" id="ARBA00034247"/>
    </source>
</evidence>
<dbReference type="SUPFAM" id="SSF52172">
    <property type="entry name" value="CheY-like"/>
    <property type="match status" value="2"/>
</dbReference>
<evidence type="ECO:0000259" key="6">
    <source>
        <dbReference type="PROSITE" id="PS50110"/>
    </source>
</evidence>
<feature type="domain" description="Response regulatory" evidence="6">
    <location>
        <begin position="253"/>
        <end position="369"/>
    </location>
</feature>
<feature type="domain" description="GGDEF" evidence="7">
    <location>
        <begin position="409"/>
        <end position="541"/>
    </location>
</feature>
<dbReference type="SMART" id="SM00267">
    <property type="entry name" value="GGDEF"/>
    <property type="match status" value="1"/>
</dbReference>
<name>A0A4R6TZE7_9GAMM</name>
<dbReference type="Proteomes" id="UP000294575">
    <property type="component" value="Unassembled WGS sequence"/>
</dbReference>
<dbReference type="EMBL" id="SNYK01000002">
    <property type="protein sequence ID" value="TDQ39350.1"/>
    <property type="molecule type" value="Genomic_DNA"/>
</dbReference>
<dbReference type="GO" id="GO:0005886">
    <property type="term" value="C:plasma membrane"/>
    <property type="evidence" value="ECO:0007669"/>
    <property type="project" value="UniProtKB-SubCell"/>
</dbReference>
<dbReference type="Pfam" id="PF00990">
    <property type="entry name" value="GGDEF"/>
    <property type="match status" value="1"/>
</dbReference>
<dbReference type="SMART" id="SM00448">
    <property type="entry name" value="REC"/>
    <property type="match status" value="1"/>
</dbReference>
<dbReference type="InterPro" id="IPR029787">
    <property type="entry name" value="Nucleotide_cyclase"/>
</dbReference>
<dbReference type="Gene3D" id="3.30.70.270">
    <property type="match status" value="1"/>
</dbReference>
<evidence type="ECO:0000256" key="5">
    <source>
        <dbReference type="PROSITE-ProRule" id="PRU00169"/>
    </source>
</evidence>
<dbReference type="PANTHER" id="PTHR45138:SF9">
    <property type="entry name" value="DIGUANYLATE CYCLASE DGCM-RELATED"/>
    <property type="match status" value="1"/>
</dbReference>
<evidence type="ECO:0000256" key="1">
    <source>
        <dbReference type="ARBA" id="ARBA00001946"/>
    </source>
</evidence>
<comment type="catalytic activity">
    <reaction evidence="4">
        <text>2 GTP = 3',3'-c-di-GMP + 2 diphosphate</text>
        <dbReference type="Rhea" id="RHEA:24898"/>
        <dbReference type="ChEBI" id="CHEBI:33019"/>
        <dbReference type="ChEBI" id="CHEBI:37565"/>
        <dbReference type="ChEBI" id="CHEBI:58805"/>
        <dbReference type="EC" id="2.7.7.65"/>
    </reaction>
</comment>
<evidence type="ECO:0000256" key="2">
    <source>
        <dbReference type="ARBA" id="ARBA00004533"/>
    </source>
</evidence>
<dbReference type="Gene3D" id="3.40.50.2300">
    <property type="match status" value="2"/>
</dbReference>
<dbReference type="PANTHER" id="PTHR45138">
    <property type="entry name" value="REGULATORY COMPONENTS OF SENSORY TRANSDUCTION SYSTEM"/>
    <property type="match status" value="1"/>
</dbReference>
<dbReference type="GO" id="GO:1902201">
    <property type="term" value="P:negative regulation of bacterial-type flagellum-dependent cell motility"/>
    <property type="evidence" value="ECO:0007669"/>
    <property type="project" value="TreeGrafter"/>
</dbReference>
<protein>
    <recommendedName>
        <fullName evidence="3">diguanylate cyclase</fullName>
        <ecNumber evidence="3">2.7.7.65</ecNumber>
    </recommendedName>
</protein>
<dbReference type="RefSeq" id="WP_101497507.1">
    <property type="nucleotide sequence ID" value="NZ_LNJZ01000009.1"/>
</dbReference>
<dbReference type="GO" id="GO:0043709">
    <property type="term" value="P:cell adhesion involved in single-species biofilm formation"/>
    <property type="evidence" value="ECO:0007669"/>
    <property type="project" value="TreeGrafter"/>
</dbReference>
<dbReference type="InterPro" id="IPR000160">
    <property type="entry name" value="GGDEF_dom"/>
</dbReference>
<dbReference type="PROSITE" id="PS50887">
    <property type="entry name" value="GGDEF"/>
    <property type="match status" value="1"/>
</dbReference>
<evidence type="ECO:0000256" key="3">
    <source>
        <dbReference type="ARBA" id="ARBA00012528"/>
    </source>
</evidence>
<dbReference type="InterPro" id="IPR001789">
    <property type="entry name" value="Sig_transdc_resp-reg_receiver"/>
</dbReference>
<gene>
    <name evidence="8" type="ORF">DFQ45_10238</name>
</gene>
<proteinExistence type="predicted"/>
<evidence type="ECO:0000313" key="9">
    <source>
        <dbReference type="Proteomes" id="UP000294575"/>
    </source>
</evidence>
<evidence type="ECO:0000313" key="8">
    <source>
        <dbReference type="EMBL" id="TDQ39350.1"/>
    </source>
</evidence>
<dbReference type="FunFam" id="3.30.70.270:FF:000001">
    <property type="entry name" value="Diguanylate cyclase domain protein"/>
    <property type="match status" value="1"/>
</dbReference>
<dbReference type="InterPro" id="IPR043128">
    <property type="entry name" value="Rev_trsase/Diguanyl_cyclase"/>
</dbReference>
<comment type="subcellular location">
    <subcellularLocation>
        <location evidence="2">Cell inner membrane</location>
    </subcellularLocation>
</comment>
<dbReference type="Pfam" id="PF00072">
    <property type="entry name" value="Response_reg"/>
    <property type="match status" value="1"/>
</dbReference>
<comment type="caution">
    <text evidence="8">The sequence shown here is derived from an EMBL/GenBank/DDBJ whole genome shotgun (WGS) entry which is preliminary data.</text>
</comment>
<dbReference type="OrthoDB" id="9812260at2"/>
<dbReference type="GO" id="GO:0000160">
    <property type="term" value="P:phosphorelay signal transduction system"/>
    <property type="evidence" value="ECO:0007669"/>
    <property type="project" value="InterPro"/>
</dbReference>
<keyword evidence="5" id="KW-0597">Phosphoprotein</keyword>
<dbReference type="CDD" id="cd00156">
    <property type="entry name" value="REC"/>
    <property type="match status" value="1"/>
</dbReference>
<dbReference type="AlphaFoldDB" id="A0A4R6TZE7"/>